<keyword evidence="1" id="KW-0732">Signal</keyword>
<proteinExistence type="predicted"/>
<dbReference type="EMBL" id="JADIKL010000002">
    <property type="protein sequence ID" value="MFK2929936.1"/>
    <property type="molecule type" value="Genomic_DNA"/>
</dbReference>
<evidence type="ECO:0000313" key="3">
    <source>
        <dbReference type="Proteomes" id="UP001620397"/>
    </source>
</evidence>
<dbReference type="SUPFAM" id="SSF51004">
    <property type="entry name" value="C-terminal (heme d1) domain of cytochrome cd1-nitrite reductase"/>
    <property type="match status" value="1"/>
</dbReference>
<gene>
    <name evidence="2" type="ORF">ISP14_03940</name>
</gene>
<dbReference type="Proteomes" id="UP001620397">
    <property type="component" value="Unassembled WGS sequence"/>
</dbReference>
<reference evidence="2 3" key="1">
    <citation type="submission" date="2020-10" db="EMBL/GenBank/DDBJ databases">
        <title>Phylogeny of dyella-like bacteria.</title>
        <authorList>
            <person name="Fu J."/>
        </authorList>
    </citation>
    <scope>NUCLEOTIDE SEQUENCE [LARGE SCALE GENOMIC DNA]</scope>
    <source>
        <strain evidence="2 3">DKC-1</strain>
    </source>
</reference>
<name>A0ABW8KCT6_9GAMM</name>
<comment type="caution">
    <text evidence="2">The sequence shown here is derived from an EMBL/GenBank/DDBJ whole genome shotgun (WGS) entry which is preliminary data.</text>
</comment>
<protein>
    <submittedName>
        <fullName evidence="2">YncE family protein</fullName>
    </submittedName>
</protein>
<organism evidence="2 3">
    <name type="scientific">Dyella agri</name>
    <dbReference type="NCBI Taxonomy" id="1926869"/>
    <lineage>
        <taxon>Bacteria</taxon>
        <taxon>Pseudomonadati</taxon>
        <taxon>Pseudomonadota</taxon>
        <taxon>Gammaproteobacteria</taxon>
        <taxon>Lysobacterales</taxon>
        <taxon>Rhodanobacteraceae</taxon>
        <taxon>Dyella</taxon>
    </lineage>
</organism>
<keyword evidence="3" id="KW-1185">Reference proteome</keyword>
<sequence length="346" mass="36351">MLARITLTHPPEQAMKSFALLLSLAAVGSAAAATAPTAMPHYAVLEHYPLGGSGGWDYLTIDPAAHHLLIARNDRVMAVDTRNGKLAGEIPGMQHVHGIALVQKLRHGYVSDGTANGVHVIDLDTLKDLRTIPVGGQGPDAIVFDPASGHVLTMNGHSGDASVIDPASDKAIAEIALPGKPEFAVSDGRGHVYANIEDKSELVRIDTKANKADAVWKLAPCDSPSGLALDAQSRRLFSVCDNKLMVVTDADDGHQVATVAIGDGPDAAGFDPSTRLAYSSNHDGTLTIVHEDDANHYSVVTNVPTQAGARTMALDESTHRVWLVTAAPAPRHAPVKDFTALVVGSH</sequence>
<accession>A0ABW8KCT6</accession>
<feature type="signal peptide" evidence="1">
    <location>
        <begin position="1"/>
        <end position="32"/>
    </location>
</feature>
<dbReference type="InterPro" id="IPR015943">
    <property type="entry name" value="WD40/YVTN_repeat-like_dom_sf"/>
</dbReference>
<dbReference type="PANTHER" id="PTHR47197:SF3">
    <property type="entry name" value="DIHYDRO-HEME D1 DEHYDROGENASE"/>
    <property type="match status" value="1"/>
</dbReference>
<evidence type="ECO:0000313" key="2">
    <source>
        <dbReference type="EMBL" id="MFK2929936.1"/>
    </source>
</evidence>
<dbReference type="InterPro" id="IPR011048">
    <property type="entry name" value="Haem_d1_sf"/>
</dbReference>
<dbReference type="Gene3D" id="2.130.10.10">
    <property type="entry name" value="YVTN repeat-like/Quinoprotein amine dehydrogenase"/>
    <property type="match status" value="2"/>
</dbReference>
<feature type="chain" id="PRO_5046009826" evidence="1">
    <location>
        <begin position="33"/>
        <end position="346"/>
    </location>
</feature>
<dbReference type="InterPro" id="IPR051200">
    <property type="entry name" value="Host-pathogen_enzymatic-act"/>
</dbReference>
<evidence type="ECO:0000256" key="1">
    <source>
        <dbReference type="SAM" id="SignalP"/>
    </source>
</evidence>
<dbReference type="PANTHER" id="PTHR47197">
    <property type="entry name" value="PROTEIN NIRF"/>
    <property type="match status" value="1"/>
</dbReference>